<dbReference type="Gene3D" id="3.30.530.20">
    <property type="match status" value="1"/>
</dbReference>
<dbReference type="EMBL" id="JAWSTH010000032">
    <property type="protein sequence ID" value="MDW5595378.1"/>
    <property type="molecule type" value="Genomic_DNA"/>
</dbReference>
<comment type="caution">
    <text evidence="1">The sequence shown here is derived from an EMBL/GenBank/DDBJ whole genome shotgun (WGS) entry which is preliminary data.</text>
</comment>
<dbReference type="InterPro" id="IPR019587">
    <property type="entry name" value="Polyketide_cyclase/dehydratase"/>
</dbReference>
<dbReference type="Proteomes" id="UP001284601">
    <property type="component" value="Unassembled WGS sequence"/>
</dbReference>
<reference evidence="1 2" key="2">
    <citation type="submission" date="2023-10" db="EMBL/GenBank/DDBJ databases">
        <authorList>
            <person name="Han X.F."/>
        </authorList>
    </citation>
    <scope>NUCLEOTIDE SEQUENCE [LARGE SCALE GENOMIC DNA]</scope>
    <source>
        <strain evidence="1 2">KCTC 39840</strain>
    </source>
</reference>
<evidence type="ECO:0000313" key="1">
    <source>
        <dbReference type="EMBL" id="MDW5595378.1"/>
    </source>
</evidence>
<dbReference type="Pfam" id="PF10604">
    <property type="entry name" value="Polyketide_cyc2"/>
    <property type="match status" value="1"/>
</dbReference>
<keyword evidence="2" id="KW-1185">Reference proteome</keyword>
<accession>A0ABU4HPZ0</accession>
<dbReference type="SUPFAM" id="SSF55961">
    <property type="entry name" value="Bet v1-like"/>
    <property type="match status" value="1"/>
</dbReference>
<name>A0ABU4HPZ0_9ACTN</name>
<dbReference type="RefSeq" id="WP_318597715.1">
    <property type="nucleotide sequence ID" value="NZ_JAWSTH010000032.1"/>
</dbReference>
<proteinExistence type="predicted"/>
<dbReference type="CDD" id="cd07820">
    <property type="entry name" value="SRPBCC_3"/>
    <property type="match status" value="1"/>
</dbReference>
<reference evidence="2" key="1">
    <citation type="submission" date="2023-07" db="EMBL/GenBank/DDBJ databases">
        <title>Conexibacter stalactiti sp. nov., isolated from stalactites in a lava cave and emended description of the genus Conexibacter.</title>
        <authorList>
            <person name="Lee S.D."/>
        </authorList>
    </citation>
    <scope>NUCLEOTIDE SEQUENCE [LARGE SCALE GENOMIC DNA]</scope>
    <source>
        <strain evidence="2">KCTC 39840</strain>
    </source>
</reference>
<sequence>MTVHLLTREQTLPGSPDTVFPFFGAARNLEAITPAWLGFRVLTPEPIEMGAGTLIDYRLRLHGIPLRWRTRIETWEPGRRFVDAQVSGPYALWHHTHEFAEDPARPGWTTMRDTVRYALPLGPLGELAHRLLVRRDLDRIFDHRATAVAAQLSRASSSSLGSPG</sequence>
<dbReference type="InterPro" id="IPR023393">
    <property type="entry name" value="START-like_dom_sf"/>
</dbReference>
<evidence type="ECO:0000313" key="2">
    <source>
        <dbReference type="Proteomes" id="UP001284601"/>
    </source>
</evidence>
<protein>
    <submittedName>
        <fullName evidence="1">SRPBCC family protein</fullName>
    </submittedName>
</protein>
<gene>
    <name evidence="1" type="ORF">R7226_13600</name>
</gene>
<organism evidence="1 2">
    <name type="scientific">Conexibacter stalactiti</name>
    <dbReference type="NCBI Taxonomy" id="1940611"/>
    <lineage>
        <taxon>Bacteria</taxon>
        <taxon>Bacillati</taxon>
        <taxon>Actinomycetota</taxon>
        <taxon>Thermoleophilia</taxon>
        <taxon>Solirubrobacterales</taxon>
        <taxon>Conexibacteraceae</taxon>
        <taxon>Conexibacter</taxon>
    </lineage>
</organism>